<proteinExistence type="predicted"/>
<comment type="caution">
    <text evidence="1">The sequence shown here is derived from an EMBL/GenBank/DDBJ whole genome shotgun (WGS) entry which is preliminary data.</text>
</comment>
<protein>
    <recommendedName>
        <fullName evidence="3">Secreted protein</fullName>
    </recommendedName>
</protein>
<dbReference type="RefSeq" id="WP_266605206.1">
    <property type="nucleotide sequence ID" value="NZ_JAPHNL010000325.1"/>
</dbReference>
<gene>
    <name evidence="1" type="ORF">OFY01_29860</name>
</gene>
<accession>A0ABT3U3K9</accession>
<organism evidence="1 2">
    <name type="scientific">Streptomyces beihaiensis</name>
    <dbReference type="NCBI Taxonomy" id="2984495"/>
    <lineage>
        <taxon>Bacteria</taxon>
        <taxon>Bacillati</taxon>
        <taxon>Actinomycetota</taxon>
        <taxon>Actinomycetes</taxon>
        <taxon>Kitasatosporales</taxon>
        <taxon>Streptomycetaceae</taxon>
        <taxon>Streptomyces</taxon>
    </lineage>
</organism>
<evidence type="ECO:0000313" key="2">
    <source>
        <dbReference type="Proteomes" id="UP001163064"/>
    </source>
</evidence>
<keyword evidence="2" id="KW-1185">Reference proteome</keyword>
<sequence length="107" mass="12221">MRERTALLVESLLLALVRALLPARGRHRVNPAQPHAAERPLAALPARPLPLDVWPVERDTHLVRPYLLTPEERRERRLQRGRRRALWLAVHGVDVGPRHIHGTEVSA</sequence>
<name>A0ABT3U3K9_9ACTN</name>
<dbReference type="EMBL" id="JAPHNL010000325">
    <property type="protein sequence ID" value="MCX3063888.1"/>
    <property type="molecule type" value="Genomic_DNA"/>
</dbReference>
<evidence type="ECO:0008006" key="3">
    <source>
        <dbReference type="Google" id="ProtNLM"/>
    </source>
</evidence>
<evidence type="ECO:0000313" key="1">
    <source>
        <dbReference type="EMBL" id="MCX3063888.1"/>
    </source>
</evidence>
<reference evidence="1" key="1">
    <citation type="submission" date="2022-10" db="EMBL/GenBank/DDBJ databases">
        <title>Streptomyces beihaiensis sp. nov., a chitin degrading actinobacterium, isolated from shrimp pond soil.</title>
        <authorList>
            <person name="Xie J."/>
            <person name="Shen N."/>
        </authorList>
    </citation>
    <scope>NUCLEOTIDE SEQUENCE</scope>
    <source>
        <strain evidence="1">GXMU-J5</strain>
    </source>
</reference>
<dbReference type="Proteomes" id="UP001163064">
    <property type="component" value="Unassembled WGS sequence"/>
</dbReference>